<comment type="caution">
    <text evidence="1">The sequence shown here is derived from an EMBL/GenBank/DDBJ whole genome shotgun (WGS) entry which is preliminary data.</text>
</comment>
<dbReference type="AlphaFoldDB" id="K1R719"/>
<keyword evidence="1" id="KW-0326">Glycosidase</keyword>
<keyword evidence="1" id="KW-0119">Carbohydrate metabolism</keyword>
<organism evidence="1">
    <name type="scientific">human gut metagenome</name>
    <dbReference type="NCBI Taxonomy" id="408170"/>
    <lineage>
        <taxon>unclassified sequences</taxon>
        <taxon>metagenomes</taxon>
        <taxon>organismal metagenomes</taxon>
    </lineage>
</organism>
<reference evidence="1" key="1">
    <citation type="journal article" date="2013" name="Environ. Microbiol.">
        <title>Microbiota from the distal guts of lean and obese adolescents exhibit partial functional redundancy besides clear differences in community structure.</title>
        <authorList>
            <person name="Ferrer M."/>
            <person name="Ruiz A."/>
            <person name="Lanza F."/>
            <person name="Haange S.B."/>
            <person name="Oberbach A."/>
            <person name="Till H."/>
            <person name="Bargiela R."/>
            <person name="Campoy C."/>
            <person name="Segura M.T."/>
            <person name="Richter M."/>
            <person name="von Bergen M."/>
            <person name="Seifert J."/>
            <person name="Suarez A."/>
        </authorList>
    </citation>
    <scope>NUCLEOTIDE SEQUENCE</scope>
</reference>
<keyword evidence="1" id="KW-0624">Polysaccharide degradation</keyword>
<accession>K1R719</accession>
<keyword evidence="1" id="KW-0858">Xylan degradation</keyword>
<keyword evidence="1" id="KW-0378">Hydrolase</keyword>
<protein>
    <submittedName>
        <fullName evidence="1">Glycosyl hydrolase/xylanase</fullName>
    </submittedName>
</protein>
<dbReference type="GO" id="GO:0045493">
    <property type="term" value="P:xylan catabolic process"/>
    <property type="evidence" value="ECO:0007669"/>
    <property type="project" value="UniProtKB-KW"/>
</dbReference>
<dbReference type="GO" id="GO:0016798">
    <property type="term" value="F:hydrolase activity, acting on glycosyl bonds"/>
    <property type="evidence" value="ECO:0007669"/>
    <property type="project" value="UniProtKB-KW"/>
</dbReference>
<sequence length="50" mass="5563">MLYNRCMLLSLKTQRYVGKNPVDGSPYSADYQGADAGMKNGCVFGWEVVE</sequence>
<dbReference type="EMBL" id="AJWZ01011556">
    <property type="protein sequence ID" value="EKC44782.1"/>
    <property type="molecule type" value="Genomic_DNA"/>
</dbReference>
<name>K1R719_9ZZZZ</name>
<gene>
    <name evidence="1" type="ORF">OBE_17292</name>
</gene>
<evidence type="ECO:0000313" key="1">
    <source>
        <dbReference type="EMBL" id="EKC44782.1"/>
    </source>
</evidence>
<proteinExistence type="predicted"/>